<dbReference type="PANTHER" id="PTHR30337:SF0">
    <property type="entry name" value="NUCLEASE SBCCD SUBUNIT D"/>
    <property type="match status" value="1"/>
</dbReference>
<keyword evidence="5 7" id="KW-0378">Hydrolase</keyword>
<dbReference type="EMBL" id="CP097332">
    <property type="protein sequence ID" value="UQX87833.1"/>
    <property type="molecule type" value="Genomic_DNA"/>
</dbReference>
<protein>
    <recommendedName>
        <fullName evidence="3 7">Nuclease SbcCD subunit D</fullName>
    </recommendedName>
</protein>
<dbReference type="Pfam" id="PF12320">
    <property type="entry name" value="SbcD_C"/>
    <property type="match status" value="1"/>
</dbReference>
<comment type="function">
    <text evidence="7">SbcCD cleaves DNA hairpin structures. These structures can inhibit DNA replication and are intermediates in certain DNA recombination reactions. The complex acts as a 3'-&gt;5' double strand exonuclease that can open hairpins. It also has a 5' single-strand endonuclease activity.</text>
</comment>
<evidence type="ECO:0000256" key="5">
    <source>
        <dbReference type="ARBA" id="ARBA00022801"/>
    </source>
</evidence>
<dbReference type="Pfam" id="PF00149">
    <property type="entry name" value="Metallophos"/>
    <property type="match status" value="1"/>
</dbReference>
<dbReference type="NCBIfam" id="TIGR00619">
    <property type="entry name" value="sbcd"/>
    <property type="match status" value="1"/>
</dbReference>
<dbReference type="Gene3D" id="3.60.21.10">
    <property type="match status" value="1"/>
</dbReference>
<gene>
    <name evidence="7" type="primary">sbcD</name>
    <name evidence="10" type="ORF">M6D93_16215</name>
</gene>
<evidence type="ECO:0000259" key="8">
    <source>
        <dbReference type="Pfam" id="PF00149"/>
    </source>
</evidence>
<keyword evidence="7" id="KW-0255">Endonuclease</keyword>
<evidence type="ECO:0000313" key="10">
    <source>
        <dbReference type="EMBL" id="UQX87833.1"/>
    </source>
</evidence>
<accession>A0ABY4QWI7</accession>
<sequence length="392" mass="42113">MRFLHTSDWHLGRTLHNVDLIDAQRSVLGQIVQLVRDPPDGIDIDAVLIAGDIYDRAVPPVEAVALFSEILTQLTRYTTVIVTSGNHDSAIRLGFGSGLFTDRLHVHSSLADIGRPVLIGDAAVYPLPYLDPDAARIALADRSADGPGEPLARSHEAIMSAALGRVRQDLATRPAGTRSVVMAHAFVMGGAVSDSERSIVVGGVEHVPAELFAGLDYIALGHLHGAQQPASATATVLRYSGSPLRYSFSERGHRKGVTLVDLPPGQGARVTSLDLRQPREMAELRGPLEDLIASASFAGYEQSWVKVTVTDRARPERLFDRLQSRFPHVLQVLHEPAGAAGTARTGRATATSVRELGSDFVSYVSRAPADSTELDLFEQAYERAALGLGRSA</sequence>
<keyword evidence="11" id="KW-1185">Reference proteome</keyword>
<evidence type="ECO:0000256" key="7">
    <source>
        <dbReference type="RuleBase" id="RU363069"/>
    </source>
</evidence>
<dbReference type="CDD" id="cd00840">
    <property type="entry name" value="MPP_Mre11_N"/>
    <property type="match status" value="1"/>
</dbReference>
<dbReference type="Proteomes" id="UP001056336">
    <property type="component" value="Chromosome"/>
</dbReference>
<comment type="subunit">
    <text evidence="2 7">Heterodimer of SbcC and SbcD.</text>
</comment>
<dbReference type="GO" id="GO:0004527">
    <property type="term" value="F:exonuclease activity"/>
    <property type="evidence" value="ECO:0007669"/>
    <property type="project" value="UniProtKB-KW"/>
</dbReference>
<dbReference type="SUPFAM" id="SSF56300">
    <property type="entry name" value="Metallo-dependent phosphatases"/>
    <property type="match status" value="1"/>
</dbReference>
<feature type="domain" description="Calcineurin-like phosphoesterase" evidence="8">
    <location>
        <begin position="1"/>
        <end position="100"/>
    </location>
</feature>
<reference evidence="10" key="2">
    <citation type="submission" date="2022-05" db="EMBL/GenBank/DDBJ databases">
        <authorList>
            <person name="Kim J.-S."/>
            <person name="Lee K."/>
            <person name="Suh M."/>
            <person name="Eom M."/>
            <person name="Kim J.-S."/>
            <person name="Kim D.-S."/>
            <person name="Ko S.-H."/>
            <person name="Shin Y."/>
            <person name="Lee J.-S."/>
        </authorList>
    </citation>
    <scope>NUCLEOTIDE SEQUENCE</scope>
    <source>
        <strain evidence="10">N237</strain>
    </source>
</reference>
<feature type="domain" description="Nuclease SbcCD subunit D C-terminal" evidence="9">
    <location>
        <begin position="278"/>
        <end position="356"/>
    </location>
</feature>
<keyword evidence="4 7" id="KW-0540">Nuclease</keyword>
<organism evidence="10 11">
    <name type="scientific">Jatrophihabitans telluris</name>
    <dbReference type="NCBI Taxonomy" id="2038343"/>
    <lineage>
        <taxon>Bacteria</taxon>
        <taxon>Bacillati</taxon>
        <taxon>Actinomycetota</taxon>
        <taxon>Actinomycetes</taxon>
        <taxon>Jatrophihabitantales</taxon>
        <taxon>Jatrophihabitantaceae</taxon>
        <taxon>Jatrophihabitans</taxon>
    </lineage>
</organism>
<dbReference type="InterPro" id="IPR050535">
    <property type="entry name" value="DNA_Repair-Maintenance_Comp"/>
</dbReference>
<reference evidence="10" key="1">
    <citation type="journal article" date="2018" name="Int. J. Syst. Evol. Microbiol.">
        <title>Jatrophihabitans telluris sp. nov., isolated from sediment soil of lava forest wetlands and the emended description of the genus Jatrophihabitans.</title>
        <authorList>
            <person name="Lee K.C."/>
            <person name="Suh M.K."/>
            <person name="Eom M.K."/>
            <person name="Kim K.K."/>
            <person name="Kim J.S."/>
            <person name="Kim D.S."/>
            <person name="Ko S.H."/>
            <person name="Shin Y.K."/>
            <person name="Lee J.S."/>
        </authorList>
    </citation>
    <scope>NUCLEOTIDE SEQUENCE</scope>
    <source>
        <strain evidence="10">N237</strain>
    </source>
</reference>
<dbReference type="InterPro" id="IPR041796">
    <property type="entry name" value="Mre11_N"/>
</dbReference>
<proteinExistence type="inferred from homology"/>
<keyword evidence="7" id="KW-0233">DNA recombination</keyword>
<dbReference type="PANTHER" id="PTHR30337">
    <property type="entry name" value="COMPONENT OF ATP-DEPENDENT DSDNA EXONUCLEASE"/>
    <property type="match status" value="1"/>
</dbReference>
<dbReference type="InterPro" id="IPR029052">
    <property type="entry name" value="Metallo-depent_PP-like"/>
</dbReference>
<evidence type="ECO:0000256" key="6">
    <source>
        <dbReference type="ARBA" id="ARBA00022839"/>
    </source>
</evidence>
<keyword evidence="6 7" id="KW-0269">Exonuclease</keyword>
<dbReference type="InterPro" id="IPR026843">
    <property type="entry name" value="SbcD_C"/>
</dbReference>
<evidence type="ECO:0000256" key="3">
    <source>
        <dbReference type="ARBA" id="ARBA00013365"/>
    </source>
</evidence>
<evidence type="ECO:0000256" key="2">
    <source>
        <dbReference type="ARBA" id="ARBA00011322"/>
    </source>
</evidence>
<evidence type="ECO:0000259" key="9">
    <source>
        <dbReference type="Pfam" id="PF12320"/>
    </source>
</evidence>
<dbReference type="RefSeq" id="WP_249770747.1">
    <property type="nucleotide sequence ID" value="NZ_CP097332.1"/>
</dbReference>
<dbReference type="InterPro" id="IPR004843">
    <property type="entry name" value="Calcineurin-like_PHP"/>
</dbReference>
<evidence type="ECO:0000256" key="1">
    <source>
        <dbReference type="ARBA" id="ARBA00010555"/>
    </source>
</evidence>
<evidence type="ECO:0000256" key="4">
    <source>
        <dbReference type="ARBA" id="ARBA00022722"/>
    </source>
</evidence>
<comment type="similarity">
    <text evidence="1 7">Belongs to the SbcD family.</text>
</comment>
<name>A0ABY4QWI7_9ACTN</name>
<keyword evidence="7" id="KW-0235">DNA replication</keyword>
<evidence type="ECO:0000313" key="11">
    <source>
        <dbReference type="Proteomes" id="UP001056336"/>
    </source>
</evidence>
<dbReference type="InterPro" id="IPR004593">
    <property type="entry name" value="SbcD"/>
</dbReference>